<dbReference type="AlphaFoldDB" id="S3D048"/>
<sequence length="281" mass="29874">MLSLTLALVLFLNLVLAARSPGCGKSATIKSQTYSTTINGKSRQYIIRLPNNYNNTRAYRLIFTWHQLGSSASSIAAGEDPNKGGVLAYYGLPPLANESAIFVVPNGISNGWANSGGEDVSFYDKMRDTVENDLCVDTSLRFHTGFSYGGGMSFAIACARGKETRAVAVISGSQLSGCAGGNDGVAYYGQHGTKDSVLPVANGRALRDKFVKNNGCTAVTETQPGSNGKSVKTVYKGCKEGLPLTWVIHGGDHNPSQTDSGSSKPFAPGNSWEFFEQFKSV</sequence>
<keyword evidence="3" id="KW-0964">Secreted</keyword>
<keyword evidence="4" id="KW-0858">Xylan degradation</keyword>
<evidence type="ECO:0000256" key="9">
    <source>
        <dbReference type="ARBA" id="ARBA00034075"/>
    </source>
</evidence>
<evidence type="ECO:0000256" key="7">
    <source>
        <dbReference type="ARBA" id="ARBA00023277"/>
    </source>
</evidence>
<evidence type="ECO:0000256" key="5">
    <source>
        <dbReference type="ARBA" id="ARBA00022729"/>
    </source>
</evidence>
<dbReference type="PANTHER" id="PTHR38050">
    <property type="match status" value="1"/>
</dbReference>
<feature type="chain" id="PRO_5004519346" description="feruloyl esterase" evidence="11">
    <location>
        <begin position="18"/>
        <end position="281"/>
    </location>
</feature>
<dbReference type="EMBL" id="KE145363">
    <property type="protein sequence ID" value="EPE30534.1"/>
    <property type="molecule type" value="Genomic_DNA"/>
</dbReference>
<evidence type="ECO:0000256" key="1">
    <source>
        <dbReference type="ARBA" id="ARBA00004613"/>
    </source>
</evidence>
<keyword evidence="7" id="KW-0119">Carbohydrate metabolism</keyword>
<protein>
    <recommendedName>
        <fullName evidence="2">feruloyl esterase</fullName>
        <ecNumber evidence="2">3.1.1.73</ecNumber>
    </recommendedName>
</protein>
<dbReference type="OrthoDB" id="424610at2759"/>
<comment type="subcellular location">
    <subcellularLocation>
        <location evidence="1">Secreted</location>
    </subcellularLocation>
</comment>
<dbReference type="Proteomes" id="UP000016922">
    <property type="component" value="Unassembled WGS sequence"/>
</dbReference>
<comment type="catalytic activity">
    <reaction evidence="9">
        <text>feruloyl-polysaccharide + H2O = ferulate + polysaccharide.</text>
        <dbReference type="EC" id="3.1.1.73"/>
    </reaction>
</comment>
<dbReference type="KEGG" id="glz:GLAREA_03501"/>
<dbReference type="RefSeq" id="XP_008081945.1">
    <property type="nucleotide sequence ID" value="XM_008083754.1"/>
</dbReference>
<evidence type="ECO:0000256" key="11">
    <source>
        <dbReference type="SAM" id="SignalP"/>
    </source>
</evidence>
<dbReference type="GO" id="GO:0005576">
    <property type="term" value="C:extracellular region"/>
    <property type="evidence" value="ECO:0007669"/>
    <property type="project" value="UniProtKB-SubCell"/>
</dbReference>
<reference evidence="12 13" key="1">
    <citation type="journal article" date="2013" name="BMC Genomics">
        <title>Genomics-driven discovery of the pneumocandin biosynthetic gene cluster in the fungus Glarea lozoyensis.</title>
        <authorList>
            <person name="Chen L."/>
            <person name="Yue Q."/>
            <person name="Zhang X."/>
            <person name="Xiang M."/>
            <person name="Wang C."/>
            <person name="Li S."/>
            <person name="Che Y."/>
            <person name="Ortiz-Lopez F.J."/>
            <person name="Bills G.F."/>
            <person name="Liu X."/>
            <person name="An Z."/>
        </authorList>
    </citation>
    <scope>NUCLEOTIDE SEQUENCE [LARGE SCALE GENOMIC DNA]</scope>
    <source>
        <strain evidence="13">ATCC 20868 / MF5171</strain>
    </source>
</reference>
<dbReference type="GO" id="GO:0045493">
    <property type="term" value="P:xylan catabolic process"/>
    <property type="evidence" value="ECO:0007669"/>
    <property type="project" value="UniProtKB-KW"/>
</dbReference>
<keyword evidence="8" id="KW-0624">Polysaccharide degradation</keyword>
<evidence type="ECO:0000256" key="6">
    <source>
        <dbReference type="ARBA" id="ARBA00022801"/>
    </source>
</evidence>
<dbReference type="InterPro" id="IPR043595">
    <property type="entry name" value="FaeB/C/D"/>
</dbReference>
<evidence type="ECO:0000313" key="12">
    <source>
        <dbReference type="EMBL" id="EPE30534.1"/>
    </source>
</evidence>
<evidence type="ECO:0000256" key="2">
    <source>
        <dbReference type="ARBA" id="ARBA00013091"/>
    </source>
</evidence>
<keyword evidence="13" id="KW-1185">Reference proteome</keyword>
<dbReference type="GO" id="GO:0030600">
    <property type="term" value="F:feruloyl esterase activity"/>
    <property type="evidence" value="ECO:0007669"/>
    <property type="project" value="UniProtKB-EC"/>
</dbReference>
<feature type="signal peptide" evidence="11">
    <location>
        <begin position="1"/>
        <end position="17"/>
    </location>
</feature>
<accession>S3D048</accession>
<organism evidence="12 13">
    <name type="scientific">Glarea lozoyensis (strain ATCC 20868 / MF5171)</name>
    <dbReference type="NCBI Taxonomy" id="1116229"/>
    <lineage>
        <taxon>Eukaryota</taxon>
        <taxon>Fungi</taxon>
        <taxon>Dikarya</taxon>
        <taxon>Ascomycota</taxon>
        <taxon>Pezizomycotina</taxon>
        <taxon>Leotiomycetes</taxon>
        <taxon>Helotiales</taxon>
        <taxon>Helotiaceae</taxon>
        <taxon>Glarea</taxon>
    </lineage>
</organism>
<evidence type="ECO:0000256" key="4">
    <source>
        <dbReference type="ARBA" id="ARBA00022651"/>
    </source>
</evidence>
<name>S3D048_GLAL2</name>
<evidence type="ECO:0000256" key="3">
    <source>
        <dbReference type="ARBA" id="ARBA00022525"/>
    </source>
</evidence>
<keyword evidence="5 11" id="KW-0732">Signal</keyword>
<keyword evidence="6 12" id="KW-0378">Hydrolase</keyword>
<dbReference type="PANTHER" id="PTHR38050:SF3">
    <property type="entry name" value="FERULOYL ESTERASE D"/>
    <property type="match status" value="1"/>
</dbReference>
<dbReference type="SUPFAM" id="SSF53474">
    <property type="entry name" value="alpha/beta-Hydrolases"/>
    <property type="match status" value="1"/>
</dbReference>
<gene>
    <name evidence="12" type="ORF">GLAREA_03501</name>
</gene>
<dbReference type="HOGENOM" id="CLU_027551_2_0_1"/>
<evidence type="ECO:0000313" key="13">
    <source>
        <dbReference type="Proteomes" id="UP000016922"/>
    </source>
</evidence>
<dbReference type="EC" id="3.1.1.73" evidence="2"/>
<dbReference type="eggNOG" id="ENOG502QU71">
    <property type="taxonomic scope" value="Eukaryota"/>
</dbReference>
<evidence type="ECO:0000256" key="8">
    <source>
        <dbReference type="ARBA" id="ARBA00023326"/>
    </source>
</evidence>
<feature type="region of interest" description="Disordered" evidence="10">
    <location>
        <begin position="250"/>
        <end position="269"/>
    </location>
</feature>
<dbReference type="ESTHER" id="glal2-s3d048">
    <property type="family name" value="FaeC"/>
</dbReference>
<dbReference type="Gene3D" id="3.40.50.1820">
    <property type="entry name" value="alpha/beta hydrolase"/>
    <property type="match status" value="1"/>
</dbReference>
<evidence type="ECO:0000256" key="10">
    <source>
        <dbReference type="SAM" id="MobiDB-lite"/>
    </source>
</evidence>
<feature type="compositionally biased region" description="Polar residues" evidence="10">
    <location>
        <begin position="254"/>
        <end position="263"/>
    </location>
</feature>
<dbReference type="GeneID" id="19462556"/>
<dbReference type="InterPro" id="IPR029058">
    <property type="entry name" value="AB_hydrolase_fold"/>
</dbReference>
<dbReference type="OMA" id="YAQHGTS"/>
<proteinExistence type="predicted"/>